<reference evidence="1 2" key="1">
    <citation type="journal article" date="2021" name="J. Biosci. Bioeng.">
        <title>Identification and characterization of a chc gene cluster responsible for the aromatization pathway of cyclohexanecarboxylate degradation in Sinomonas cyclohexanicum ATCC 51369.</title>
        <authorList>
            <person name="Yamamoto T."/>
            <person name="Hasegawa Y."/>
            <person name="Lau P.C.K."/>
            <person name="Iwaki H."/>
        </authorList>
    </citation>
    <scope>NUCLEOTIDE SEQUENCE [LARGE SCALE GENOMIC DNA]</scope>
    <source>
        <strain evidence="1 2">ATCC 51369</strain>
    </source>
</reference>
<name>A0ABN6FGZ3_SINCY</name>
<sequence>MPQVDLDPETYSAIKKLAQAQDRTLKSVVKLAVAAQATRTEAVRDED</sequence>
<evidence type="ECO:0000313" key="1">
    <source>
        <dbReference type="EMBL" id="BCT75993.1"/>
    </source>
</evidence>
<proteinExistence type="predicted"/>
<gene>
    <name evidence="1" type="ORF">SCMU_18350</name>
</gene>
<keyword evidence="2" id="KW-1185">Reference proteome</keyword>
<dbReference type="RefSeq" id="WP_229232655.1">
    <property type="nucleotide sequence ID" value="NZ_AP024525.1"/>
</dbReference>
<organism evidence="1 2">
    <name type="scientific">Sinomonas cyclohexanicum</name>
    <name type="common">Corynebacterium cyclohexanicum</name>
    <dbReference type="NCBI Taxonomy" id="322009"/>
    <lineage>
        <taxon>Bacteria</taxon>
        <taxon>Bacillati</taxon>
        <taxon>Actinomycetota</taxon>
        <taxon>Actinomycetes</taxon>
        <taxon>Micrococcales</taxon>
        <taxon>Micrococcaceae</taxon>
        <taxon>Sinomonas</taxon>
    </lineage>
</organism>
<protein>
    <submittedName>
        <fullName evidence="1">Uncharacterized protein</fullName>
    </submittedName>
</protein>
<evidence type="ECO:0000313" key="2">
    <source>
        <dbReference type="Proteomes" id="UP001319861"/>
    </source>
</evidence>
<dbReference type="EMBL" id="AP024525">
    <property type="protein sequence ID" value="BCT75993.1"/>
    <property type="molecule type" value="Genomic_DNA"/>
</dbReference>
<accession>A0ABN6FGZ3</accession>
<dbReference type="Proteomes" id="UP001319861">
    <property type="component" value="Chromosome"/>
</dbReference>